<feature type="compositionally biased region" description="Basic residues" evidence="1">
    <location>
        <begin position="642"/>
        <end position="655"/>
    </location>
</feature>
<dbReference type="Proteomes" id="UP000243459">
    <property type="component" value="Chromosome 7"/>
</dbReference>
<name>A0A5P1EGY3_ASPOF</name>
<protein>
    <recommendedName>
        <fullName evidence="4">Nuclear pore complex protein NUP1</fullName>
    </recommendedName>
</protein>
<evidence type="ECO:0000256" key="1">
    <source>
        <dbReference type="SAM" id="MobiDB-lite"/>
    </source>
</evidence>
<evidence type="ECO:0000313" key="2">
    <source>
        <dbReference type="EMBL" id="ONK65132.1"/>
    </source>
</evidence>
<dbReference type="PANTHER" id="PTHR33416">
    <property type="entry name" value="NUCLEAR PORE COMPLEX PROTEIN NUP1"/>
    <property type="match status" value="1"/>
</dbReference>
<dbReference type="AlphaFoldDB" id="A0A5P1EGY3"/>
<dbReference type="EMBL" id="CM007387">
    <property type="protein sequence ID" value="ONK65132.1"/>
    <property type="molecule type" value="Genomic_DNA"/>
</dbReference>
<proteinExistence type="predicted"/>
<dbReference type="PANTHER" id="PTHR33416:SF20">
    <property type="entry name" value="NUCLEAR PORE COMPLEX PROTEIN NUP1"/>
    <property type="match status" value="1"/>
</dbReference>
<dbReference type="GO" id="GO:0005635">
    <property type="term" value="C:nuclear envelope"/>
    <property type="evidence" value="ECO:0007669"/>
    <property type="project" value="TreeGrafter"/>
</dbReference>
<feature type="compositionally biased region" description="Low complexity" evidence="1">
    <location>
        <begin position="565"/>
        <end position="574"/>
    </location>
</feature>
<dbReference type="GO" id="GO:0071763">
    <property type="term" value="P:nuclear membrane organization"/>
    <property type="evidence" value="ECO:0007669"/>
    <property type="project" value="TreeGrafter"/>
</dbReference>
<feature type="compositionally biased region" description="Polar residues" evidence="1">
    <location>
        <begin position="524"/>
        <end position="538"/>
    </location>
</feature>
<accession>A0A5P1EGY3</accession>
<keyword evidence="3" id="KW-1185">Reference proteome</keyword>
<dbReference type="Gramene" id="ONK65132">
    <property type="protein sequence ID" value="ONK65132"/>
    <property type="gene ID" value="A4U43_C07F34010"/>
</dbReference>
<feature type="region of interest" description="Disordered" evidence="1">
    <location>
        <begin position="478"/>
        <end position="655"/>
    </location>
</feature>
<evidence type="ECO:0000313" key="3">
    <source>
        <dbReference type="Proteomes" id="UP000243459"/>
    </source>
</evidence>
<feature type="compositionally biased region" description="Basic and acidic residues" evidence="1">
    <location>
        <begin position="177"/>
        <end position="188"/>
    </location>
</feature>
<sequence>MFLQSLALSLPLKYGTVAVHLKYRTATPQPKYRTVTRMKTTRQIILTVVSLLNSNSYWSRKHLPGKVESDRLAELLRSRMVETANVGREKEKDRVLVQDDGIGSSRIHSHKDEAGSPEELAKAYMGSRPSKVLSVGKYDNQVFQEDAHLPNTPSTSKRLDLLATPRSGIRFSGIPEQSERGYRTERPPGRSAIYRMSRSPYFKVNPTTSIQVGGLSRDGSSCQWTPSAMKLHGRQSLKRGSAALDGEVGSVGPIRRIRQKSGLLLSSKVPHSSLSGKIISNHSTPAFKDVLEGSTSVQKTLLLDERKYVSLGSEAAENGISSATMIPLQSSETAQKLFQQLDKLLPSPKEKSAEPKMIARDESPSKLTLGMLHGSALRSMEDIPSKFFTVEGHGQIGTSSASPNIGSSHSLKLDMVKENGPDSVSLGMKSASEANGVSNVPIPSEYVKHGVRSENIAIARNVGHAVPKKPAFQMSAPEDSFELDDDDDDNLKDSSVPLTTAEDDGDTKTSKQTNIISERVIPESPTTSSQGMPVSSSESLKKADKKPVITPVVTEKSNGFAFPVSSDPFSQFQSPPTPTMAIPQSDGPEALQPGAPSAFQFGGNQNLSFPQNPSPFQPTANVEFTAGGSFSLGSGGGDKSGRRYVKVKRDKLRRK</sequence>
<organism evidence="2 3">
    <name type="scientific">Asparagus officinalis</name>
    <name type="common">Garden asparagus</name>
    <dbReference type="NCBI Taxonomy" id="4686"/>
    <lineage>
        <taxon>Eukaryota</taxon>
        <taxon>Viridiplantae</taxon>
        <taxon>Streptophyta</taxon>
        <taxon>Embryophyta</taxon>
        <taxon>Tracheophyta</taxon>
        <taxon>Spermatophyta</taxon>
        <taxon>Magnoliopsida</taxon>
        <taxon>Liliopsida</taxon>
        <taxon>Asparagales</taxon>
        <taxon>Asparagaceae</taxon>
        <taxon>Asparagoideae</taxon>
        <taxon>Asparagus</taxon>
    </lineage>
</organism>
<feature type="compositionally biased region" description="Polar residues" evidence="1">
    <location>
        <begin position="602"/>
        <end position="611"/>
    </location>
</feature>
<feature type="compositionally biased region" description="Acidic residues" evidence="1">
    <location>
        <begin position="479"/>
        <end position="490"/>
    </location>
</feature>
<reference evidence="3" key="1">
    <citation type="journal article" date="2017" name="Nat. Commun.">
        <title>The asparagus genome sheds light on the origin and evolution of a young Y chromosome.</title>
        <authorList>
            <person name="Harkess A."/>
            <person name="Zhou J."/>
            <person name="Xu C."/>
            <person name="Bowers J.E."/>
            <person name="Van der Hulst R."/>
            <person name="Ayyampalayam S."/>
            <person name="Mercati F."/>
            <person name="Riccardi P."/>
            <person name="McKain M.R."/>
            <person name="Kakrana A."/>
            <person name="Tang H."/>
            <person name="Ray J."/>
            <person name="Groenendijk J."/>
            <person name="Arikit S."/>
            <person name="Mathioni S.M."/>
            <person name="Nakano M."/>
            <person name="Shan H."/>
            <person name="Telgmann-Rauber A."/>
            <person name="Kanno A."/>
            <person name="Yue Z."/>
            <person name="Chen H."/>
            <person name="Li W."/>
            <person name="Chen Y."/>
            <person name="Xu X."/>
            <person name="Zhang Y."/>
            <person name="Luo S."/>
            <person name="Chen H."/>
            <person name="Gao J."/>
            <person name="Mao Z."/>
            <person name="Pires J.C."/>
            <person name="Luo M."/>
            <person name="Kudrna D."/>
            <person name="Wing R.A."/>
            <person name="Meyers B.C."/>
            <person name="Yi K."/>
            <person name="Kong H."/>
            <person name="Lavrijsen P."/>
            <person name="Sunseri F."/>
            <person name="Falavigna A."/>
            <person name="Ye Y."/>
            <person name="Leebens-Mack J.H."/>
            <person name="Chen G."/>
        </authorList>
    </citation>
    <scope>NUCLEOTIDE SEQUENCE [LARGE SCALE GENOMIC DNA]</scope>
    <source>
        <strain evidence="3">cv. DH0086</strain>
    </source>
</reference>
<gene>
    <name evidence="2" type="ORF">A4U43_C07F34010</name>
</gene>
<evidence type="ECO:0008006" key="4">
    <source>
        <dbReference type="Google" id="ProtNLM"/>
    </source>
</evidence>
<feature type="region of interest" description="Disordered" evidence="1">
    <location>
        <begin position="169"/>
        <end position="190"/>
    </location>
</feature>